<sequence>MKMINAKEIVELRGVSKATAYKIIRQGNAELEESGCRTVQGRVNRD</sequence>
<proteinExistence type="predicted"/>
<protein>
    <recommendedName>
        <fullName evidence="3">DNA-binding protein</fullName>
    </recommendedName>
</protein>
<reference evidence="1 2" key="1">
    <citation type="submission" date="2022-01" db="EMBL/GenBank/DDBJ databases">
        <title>Novel bile acid biosynthetic pathways are enriched in the microbiome of centenarians.</title>
        <authorList>
            <person name="Sato Y."/>
            <person name="Atarashi K."/>
            <person name="Plichta R.D."/>
            <person name="Arai Y."/>
            <person name="Sasajima S."/>
            <person name="Kearney M.S."/>
            <person name="Suda W."/>
            <person name="Takeshita K."/>
            <person name="Sasaki T."/>
            <person name="Okamoto S."/>
            <person name="Skelly N.A."/>
            <person name="Okamura Y."/>
            <person name="Vlamakis H."/>
            <person name="Li Y."/>
            <person name="Tanoue T."/>
            <person name="Takei H."/>
            <person name="Nittono H."/>
            <person name="Narushima S."/>
            <person name="Irie J."/>
            <person name="Itoh H."/>
            <person name="Moriya K."/>
            <person name="Sugiura Y."/>
            <person name="Suematsu M."/>
            <person name="Moritoki N."/>
            <person name="Shibata S."/>
            <person name="Littman R.D."/>
            <person name="Fischbach A.M."/>
            <person name="Uwamino Y."/>
            <person name="Inoue T."/>
            <person name="Honda A."/>
            <person name="Hattori M."/>
            <person name="Murai T."/>
            <person name="Xavier J.R."/>
            <person name="Hirose N."/>
            <person name="Honda K."/>
        </authorList>
    </citation>
    <scope>NUCLEOTIDE SEQUENCE [LARGE SCALE GENOMIC DNA]</scope>
    <source>
        <strain evidence="1 2">CE91-St30</strain>
    </source>
</reference>
<gene>
    <name evidence="1" type="ORF">CE91St30_23590</name>
</gene>
<keyword evidence="2" id="KW-1185">Reference proteome</keyword>
<dbReference type="EMBL" id="AP025564">
    <property type="protein sequence ID" value="BDE97026.1"/>
    <property type="molecule type" value="Genomic_DNA"/>
</dbReference>
<evidence type="ECO:0000313" key="2">
    <source>
        <dbReference type="Proteomes" id="UP001320544"/>
    </source>
</evidence>
<organism evidence="1 2">
    <name type="scientific">Raoultibacter timonensis</name>
    <dbReference type="NCBI Taxonomy" id="1907662"/>
    <lineage>
        <taxon>Bacteria</taxon>
        <taxon>Bacillati</taxon>
        <taxon>Actinomycetota</taxon>
        <taxon>Coriobacteriia</taxon>
        <taxon>Eggerthellales</taxon>
        <taxon>Eggerthellaceae</taxon>
        <taxon>Raoultibacter</taxon>
    </lineage>
</organism>
<evidence type="ECO:0008006" key="3">
    <source>
        <dbReference type="Google" id="ProtNLM"/>
    </source>
</evidence>
<evidence type="ECO:0000313" key="1">
    <source>
        <dbReference type="EMBL" id="BDE97026.1"/>
    </source>
</evidence>
<accession>A0ABN6MGD4</accession>
<name>A0ABN6MGD4_9ACTN</name>
<dbReference type="Proteomes" id="UP001320544">
    <property type="component" value="Chromosome"/>
</dbReference>
<dbReference type="RefSeq" id="WP_244386161.1">
    <property type="nucleotide sequence ID" value="NZ_AP025564.1"/>
</dbReference>